<feature type="transmembrane region" description="Helical" evidence="1">
    <location>
        <begin position="38"/>
        <end position="58"/>
    </location>
</feature>
<proteinExistence type="predicted"/>
<evidence type="ECO:0008006" key="4">
    <source>
        <dbReference type="Google" id="ProtNLM"/>
    </source>
</evidence>
<evidence type="ECO:0000256" key="1">
    <source>
        <dbReference type="SAM" id="Phobius"/>
    </source>
</evidence>
<accession>A0A4Q7WTT3</accession>
<evidence type="ECO:0000313" key="3">
    <source>
        <dbReference type="Proteomes" id="UP000292027"/>
    </source>
</evidence>
<keyword evidence="1" id="KW-0472">Membrane</keyword>
<keyword evidence="3" id="KW-1185">Reference proteome</keyword>
<organism evidence="2 3">
    <name type="scientific">Kribbella rubisoli</name>
    <dbReference type="NCBI Taxonomy" id="3075929"/>
    <lineage>
        <taxon>Bacteria</taxon>
        <taxon>Bacillati</taxon>
        <taxon>Actinomycetota</taxon>
        <taxon>Actinomycetes</taxon>
        <taxon>Propionibacteriales</taxon>
        <taxon>Kribbellaceae</taxon>
        <taxon>Kribbella</taxon>
    </lineage>
</organism>
<dbReference type="RefSeq" id="WP_130445699.1">
    <property type="nucleotide sequence ID" value="NZ_SHKR01000013.1"/>
</dbReference>
<dbReference type="EMBL" id="SHKR01000013">
    <property type="protein sequence ID" value="RZU13438.1"/>
    <property type="molecule type" value="Genomic_DNA"/>
</dbReference>
<evidence type="ECO:0000313" key="2">
    <source>
        <dbReference type="EMBL" id="RZU13438.1"/>
    </source>
</evidence>
<protein>
    <recommendedName>
        <fullName evidence="4">PH (Pleckstrin Homology) domain-containing protein</fullName>
    </recommendedName>
</protein>
<keyword evidence="1" id="KW-0812">Transmembrane</keyword>
<keyword evidence="1" id="KW-1133">Transmembrane helix</keyword>
<feature type="transmembrane region" description="Helical" evidence="1">
    <location>
        <begin position="12"/>
        <end position="32"/>
    </location>
</feature>
<dbReference type="OrthoDB" id="3826203at2"/>
<comment type="caution">
    <text evidence="2">The sequence shown here is derived from an EMBL/GenBank/DDBJ whole genome shotgun (WGS) entry which is preliminary data.</text>
</comment>
<dbReference type="AlphaFoldDB" id="A0A4Q7WTT3"/>
<name>A0A4Q7WTT3_9ACTN</name>
<sequence>MRTTYRMRSGRFLGILAAGLIILGVAAVLWALGLPSVAVSVFVSLGGVITLAGLWILARPPKVARLRDSDVEVRGVRTPWTDITEVGRVETTHGEAIVLRTKQPDHPILLPLSWLAPKQVPSLEATLRDKLNAAHGYTIWDGTVPEDTGSAE</sequence>
<reference evidence="2 3" key="1">
    <citation type="journal article" date="2015" name="Stand. Genomic Sci.">
        <title>Genomic Encyclopedia of Bacterial and Archaeal Type Strains, Phase III: the genomes of soil and plant-associated and newly described type strains.</title>
        <authorList>
            <person name="Whitman W.B."/>
            <person name="Woyke T."/>
            <person name="Klenk H.P."/>
            <person name="Zhou Y."/>
            <person name="Lilburn T.G."/>
            <person name="Beck B.J."/>
            <person name="De Vos P."/>
            <person name="Vandamme P."/>
            <person name="Eisen J.A."/>
            <person name="Garrity G."/>
            <person name="Hugenholtz P."/>
            <person name="Kyrpides N.C."/>
        </authorList>
    </citation>
    <scope>NUCLEOTIDE SEQUENCE [LARGE SCALE GENOMIC DNA]</scope>
    <source>
        <strain evidence="2 3">VKM Ac-2540</strain>
    </source>
</reference>
<gene>
    <name evidence="2" type="ORF">EV645_4278</name>
</gene>
<dbReference type="Proteomes" id="UP000292027">
    <property type="component" value="Unassembled WGS sequence"/>
</dbReference>